<feature type="transmembrane region" description="Helical" evidence="16">
    <location>
        <begin position="212"/>
        <end position="229"/>
    </location>
</feature>
<evidence type="ECO:0000256" key="7">
    <source>
        <dbReference type="ARBA" id="ARBA00022692"/>
    </source>
</evidence>
<evidence type="ECO:0000313" key="21">
    <source>
        <dbReference type="Proteomes" id="UP000738431"/>
    </source>
</evidence>
<evidence type="ECO:0000256" key="1">
    <source>
        <dbReference type="ARBA" id="ARBA00000085"/>
    </source>
</evidence>
<dbReference type="SMART" id="SM00448">
    <property type="entry name" value="REC"/>
    <property type="match status" value="1"/>
</dbReference>
<dbReference type="PRINTS" id="PR00344">
    <property type="entry name" value="BCTRLSENSOR"/>
</dbReference>
<dbReference type="CDD" id="cd00082">
    <property type="entry name" value="HisKA"/>
    <property type="match status" value="1"/>
</dbReference>
<feature type="compositionally biased region" description="Pro residues" evidence="15">
    <location>
        <begin position="609"/>
        <end position="620"/>
    </location>
</feature>
<dbReference type="InterPro" id="IPR013655">
    <property type="entry name" value="PAS_fold_3"/>
</dbReference>
<dbReference type="InterPro" id="IPR035965">
    <property type="entry name" value="PAS-like_dom_sf"/>
</dbReference>
<dbReference type="InterPro" id="IPR000700">
    <property type="entry name" value="PAS-assoc_C"/>
</dbReference>
<evidence type="ECO:0000256" key="3">
    <source>
        <dbReference type="ARBA" id="ARBA00012438"/>
    </source>
</evidence>
<dbReference type="SUPFAM" id="SSF55785">
    <property type="entry name" value="PYP-like sensor domain (PAS domain)"/>
    <property type="match status" value="1"/>
</dbReference>
<keyword evidence="9" id="KW-0418">Kinase</keyword>
<reference evidence="20 21" key="2">
    <citation type="submission" date="2023-12" db="EMBL/GenBank/DDBJ databases">
        <title>Description of an unclassified Opitutus bacterium of Verrucomicrobiota.</title>
        <authorList>
            <person name="Zhang D.-F."/>
        </authorList>
    </citation>
    <scope>NUCLEOTIDE SEQUENCE [LARGE SCALE GENOMIC DNA]</scope>
    <source>
        <strain evidence="20 21">WL0086</strain>
    </source>
</reference>
<dbReference type="RefSeq" id="WP_221032677.1">
    <property type="nucleotide sequence ID" value="NZ_CP139781.1"/>
</dbReference>
<evidence type="ECO:0000256" key="13">
    <source>
        <dbReference type="ARBA" id="ARBA00023136"/>
    </source>
</evidence>
<feature type="transmembrane region" description="Helical" evidence="16">
    <location>
        <begin position="134"/>
        <end position="158"/>
    </location>
</feature>
<gene>
    <name evidence="20" type="ORF">K1X11_013680</name>
</gene>
<dbReference type="PROSITE" id="PS50109">
    <property type="entry name" value="HIS_KIN"/>
    <property type="match status" value="1"/>
</dbReference>
<dbReference type="InterPro" id="IPR003661">
    <property type="entry name" value="HisK_dim/P_dom"/>
</dbReference>
<evidence type="ECO:0000256" key="6">
    <source>
        <dbReference type="ARBA" id="ARBA00022679"/>
    </source>
</evidence>
<keyword evidence="6" id="KW-0808">Transferase</keyword>
<dbReference type="InterPro" id="IPR005467">
    <property type="entry name" value="His_kinase_dom"/>
</dbReference>
<dbReference type="SUPFAM" id="SSF52172">
    <property type="entry name" value="CheY-like"/>
    <property type="match status" value="1"/>
</dbReference>
<keyword evidence="5 14" id="KW-0597">Phosphoprotein</keyword>
<keyword evidence="10" id="KW-0067">ATP-binding</keyword>
<evidence type="ECO:0000256" key="16">
    <source>
        <dbReference type="SAM" id="Phobius"/>
    </source>
</evidence>
<keyword evidence="7 16" id="KW-0812">Transmembrane</keyword>
<dbReference type="InterPro" id="IPR001789">
    <property type="entry name" value="Sig_transdc_resp-reg_receiver"/>
</dbReference>
<evidence type="ECO:0000313" key="20">
    <source>
        <dbReference type="EMBL" id="WRQ85858.1"/>
    </source>
</evidence>
<keyword evidence="8" id="KW-0547">Nucleotide-binding</keyword>
<dbReference type="Pfam" id="PF02518">
    <property type="entry name" value="HATPase_c"/>
    <property type="match status" value="1"/>
</dbReference>
<dbReference type="NCBIfam" id="TIGR00229">
    <property type="entry name" value="sensory_box"/>
    <property type="match status" value="1"/>
</dbReference>
<keyword evidence="11 16" id="KW-1133">Transmembrane helix</keyword>
<evidence type="ECO:0000256" key="2">
    <source>
        <dbReference type="ARBA" id="ARBA00004651"/>
    </source>
</evidence>
<proteinExistence type="predicted"/>
<feature type="domain" description="Response regulatory" evidence="18">
    <location>
        <begin position="714"/>
        <end position="831"/>
    </location>
</feature>
<keyword evidence="12" id="KW-0902">Two-component regulatory system</keyword>
<dbReference type="SMART" id="SM00388">
    <property type="entry name" value="HisKA"/>
    <property type="match status" value="1"/>
</dbReference>
<feature type="region of interest" description="Disordered" evidence="15">
    <location>
        <begin position="603"/>
        <end position="625"/>
    </location>
</feature>
<dbReference type="EC" id="2.7.13.3" evidence="3"/>
<dbReference type="Gene3D" id="3.30.565.10">
    <property type="entry name" value="Histidine kinase-like ATPase, C-terminal domain"/>
    <property type="match status" value="1"/>
</dbReference>
<dbReference type="InterPro" id="IPR011006">
    <property type="entry name" value="CheY-like_superfamily"/>
</dbReference>
<evidence type="ECO:0000256" key="11">
    <source>
        <dbReference type="ARBA" id="ARBA00022989"/>
    </source>
</evidence>
<dbReference type="Proteomes" id="UP000738431">
    <property type="component" value="Chromosome"/>
</dbReference>
<dbReference type="SUPFAM" id="SSF55874">
    <property type="entry name" value="ATPase domain of HSP90 chaperone/DNA topoisomerase II/histidine kinase"/>
    <property type="match status" value="1"/>
</dbReference>
<sequence>MPPSASPPPANSPATPTHYHPWLLCLVTMVGYCAGASFSGYFSIWVDGVSYFWLPSGLYLGILLLTSPRQWWIVVVGAGLGDLCFNRVLFPQWSWPLSMLLTAHLGNSVSAVLGAALVRHFVAPRPLLRSLREFALIIVLGGCVALVPTSVSGALLINGWSPEISLLSNIIAWYSSDLLGVLLVTPFILLWTQPRTAPARPFTIAQVIEGTVLGYGLIVLTTASFLVGWPERTETLYASFPFVIWAAVRFGRRGAAATILIAAIIAHWFNAFGYGSIGSSDLTPAAKSIEMLLSIGLFVLVGMVPAIVISNERRAEARARQSEQRRAAAVRSSNAATWELHLPTQQIEISGRFRKLLGFGAEPLHEPLETFLQRMSTDDINAARRAIGALRDDASMPLDVDVRFPDAQHQLRWFNLRGALVQNHRGPATHLTGSLIEITERKQLEARVQQADKLAVIGQLAGGVAHDFNNLLAAMIMNIELLQIKNPRGPIAESLGELHGLSKRATRLTEQLLMFARRRSMQLEPVELAPRLEELSRLLRRLLPENIELQIDCPTGLWIAADPAILDQALLNLCVNARDAMPRGGQLHLSATTIETRSRVQIKTNQHTPAPPPSSAPPSPHVRLSVRDTGVGISDEDQSHLFEPFFTTKGPGKGTGLGLASADGIVHQHNGWIEVDSTPGRGTTFTLFIPTIPAPRSSPATAKPNFPSPPRQEVVLYVEDEAAVRKATSAMLEELGYTVIAAHDADHARHCLAEHPGAVHLLFSDIVMPGETDGITLGRELRAADPALRILLTSGYSQQILAGSNLSREGFSFLPKPFDRRSLATALRAALDAPIA</sequence>
<dbReference type="Pfam" id="PF00072">
    <property type="entry name" value="Response_reg"/>
    <property type="match status" value="1"/>
</dbReference>
<dbReference type="PROSITE" id="PS50110">
    <property type="entry name" value="RESPONSE_REGULATORY"/>
    <property type="match status" value="1"/>
</dbReference>
<protein>
    <recommendedName>
        <fullName evidence="3">histidine kinase</fullName>
        <ecNumber evidence="3">2.7.13.3</ecNumber>
    </recommendedName>
</protein>
<evidence type="ECO:0000256" key="9">
    <source>
        <dbReference type="ARBA" id="ARBA00022777"/>
    </source>
</evidence>
<evidence type="ECO:0000259" key="18">
    <source>
        <dbReference type="PROSITE" id="PS50110"/>
    </source>
</evidence>
<dbReference type="PANTHER" id="PTHR43065:SF46">
    <property type="entry name" value="C4-DICARBOXYLATE TRANSPORT SENSOR PROTEIN DCTB"/>
    <property type="match status" value="1"/>
</dbReference>
<keyword evidence="4" id="KW-1003">Cell membrane</keyword>
<name>A0ABZ1C2D4_9BACT</name>
<feature type="transmembrane region" description="Helical" evidence="16">
    <location>
        <begin position="21"/>
        <end position="42"/>
    </location>
</feature>
<dbReference type="Pfam" id="PF08447">
    <property type="entry name" value="PAS_3"/>
    <property type="match status" value="1"/>
</dbReference>
<keyword evidence="21" id="KW-1185">Reference proteome</keyword>
<dbReference type="InterPro" id="IPR003594">
    <property type="entry name" value="HATPase_dom"/>
</dbReference>
<dbReference type="PROSITE" id="PS50113">
    <property type="entry name" value="PAC"/>
    <property type="match status" value="1"/>
</dbReference>
<dbReference type="EMBL" id="CP139781">
    <property type="protein sequence ID" value="WRQ85858.1"/>
    <property type="molecule type" value="Genomic_DNA"/>
</dbReference>
<evidence type="ECO:0000256" key="14">
    <source>
        <dbReference type="PROSITE-ProRule" id="PRU00169"/>
    </source>
</evidence>
<dbReference type="InterPro" id="IPR036097">
    <property type="entry name" value="HisK_dim/P_sf"/>
</dbReference>
<dbReference type="InterPro" id="IPR036890">
    <property type="entry name" value="HATPase_C_sf"/>
</dbReference>
<feature type="modified residue" description="4-aspartylphosphate" evidence="14">
    <location>
        <position position="765"/>
    </location>
</feature>
<accession>A0ABZ1C2D4</accession>
<organism evidence="20 21">
    <name type="scientific">Actomonas aquatica</name>
    <dbReference type="NCBI Taxonomy" id="2866162"/>
    <lineage>
        <taxon>Bacteria</taxon>
        <taxon>Pseudomonadati</taxon>
        <taxon>Verrucomicrobiota</taxon>
        <taxon>Opitutia</taxon>
        <taxon>Opitutales</taxon>
        <taxon>Opitutaceae</taxon>
        <taxon>Actomonas</taxon>
    </lineage>
</organism>
<feature type="transmembrane region" description="Helical" evidence="16">
    <location>
        <begin position="289"/>
        <end position="310"/>
    </location>
</feature>
<dbReference type="Gene3D" id="3.40.50.2300">
    <property type="match status" value="1"/>
</dbReference>
<feature type="transmembrane region" description="Helical" evidence="16">
    <location>
        <begin position="258"/>
        <end position="277"/>
    </location>
</feature>
<dbReference type="SMART" id="SM00387">
    <property type="entry name" value="HATPase_c"/>
    <property type="match status" value="1"/>
</dbReference>
<dbReference type="InterPro" id="IPR007895">
    <property type="entry name" value="MASE1"/>
</dbReference>
<feature type="domain" description="PAC" evidence="19">
    <location>
        <begin position="398"/>
        <end position="450"/>
    </location>
</feature>
<feature type="transmembrane region" description="Helical" evidence="16">
    <location>
        <begin position="48"/>
        <end position="65"/>
    </location>
</feature>
<dbReference type="Gene3D" id="3.30.450.20">
    <property type="entry name" value="PAS domain"/>
    <property type="match status" value="1"/>
</dbReference>
<dbReference type="Pfam" id="PF00512">
    <property type="entry name" value="HisKA"/>
    <property type="match status" value="1"/>
</dbReference>
<dbReference type="Gene3D" id="2.10.70.100">
    <property type="match status" value="1"/>
</dbReference>
<keyword evidence="13 16" id="KW-0472">Membrane</keyword>
<evidence type="ECO:0000259" key="19">
    <source>
        <dbReference type="PROSITE" id="PS50113"/>
    </source>
</evidence>
<evidence type="ECO:0000256" key="5">
    <source>
        <dbReference type="ARBA" id="ARBA00022553"/>
    </source>
</evidence>
<evidence type="ECO:0000256" key="12">
    <source>
        <dbReference type="ARBA" id="ARBA00023012"/>
    </source>
</evidence>
<dbReference type="PANTHER" id="PTHR43065">
    <property type="entry name" value="SENSOR HISTIDINE KINASE"/>
    <property type="match status" value="1"/>
</dbReference>
<feature type="transmembrane region" description="Helical" evidence="16">
    <location>
        <begin position="170"/>
        <end position="191"/>
    </location>
</feature>
<comment type="subcellular location">
    <subcellularLocation>
        <location evidence="2">Cell membrane</location>
        <topology evidence="2">Multi-pass membrane protein</topology>
    </subcellularLocation>
</comment>
<dbReference type="InterPro" id="IPR004358">
    <property type="entry name" value="Sig_transdc_His_kin-like_C"/>
</dbReference>
<dbReference type="Gene3D" id="1.10.287.130">
    <property type="match status" value="1"/>
</dbReference>
<dbReference type="InterPro" id="IPR000014">
    <property type="entry name" value="PAS"/>
</dbReference>
<dbReference type="Pfam" id="PF05231">
    <property type="entry name" value="MASE1"/>
    <property type="match status" value="1"/>
</dbReference>
<comment type="catalytic activity">
    <reaction evidence="1">
        <text>ATP + protein L-histidine = ADP + protein N-phospho-L-histidine.</text>
        <dbReference type="EC" id="2.7.13.3"/>
    </reaction>
</comment>
<evidence type="ECO:0000256" key="10">
    <source>
        <dbReference type="ARBA" id="ARBA00022840"/>
    </source>
</evidence>
<reference evidence="20 21" key="1">
    <citation type="submission" date="2021-08" db="EMBL/GenBank/DDBJ databases">
        <authorList>
            <person name="Zhang D."/>
            <person name="Zhang A."/>
            <person name="Wang L."/>
        </authorList>
    </citation>
    <scope>NUCLEOTIDE SEQUENCE [LARGE SCALE GENOMIC DNA]</scope>
    <source>
        <strain evidence="20 21">WL0086</strain>
    </source>
</reference>
<feature type="domain" description="Histidine kinase" evidence="17">
    <location>
        <begin position="463"/>
        <end position="693"/>
    </location>
</feature>
<dbReference type="SUPFAM" id="SSF47384">
    <property type="entry name" value="Homodimeric domain of signal transducing histidine kinase"/>
    <property type="match status" value="1"/>
</dbReference>
<evidence type="ECO:0000256" key="4">
    <source>
        <dbReference type="ARBA" id="ARBA00022475"/>
    </source>
</evidence>
<evidence type="ECO:0000256" key="15">
    <source>
        <dbReference type="SAM" id="MobiDB-lite"/>
    </source>
</evidence>
<feature type="transmembrane region" description="Helical" evidence="16">
    <location>
        <begin position="102"/>
        <end position="122"/>
    </location>
</feature>
<evidence type="ECO:0000259" key="17">
    <source>
        <dbReference type="PROSITE" id="PS50109"/>
    </source>
</evidence>
<evidence type="ECO:0000256" key="8">
    <source>
        <dbReference type="ARBA" id="ARBA00022741"/>
    </source>
</evidence>